<dbReference type="Gene3D" id="3.40.50.300">
    <property type="entry name" value="P-loop containing nucleotide triphosphate hydrolases"/>
    <property type="match status" value="1"/>
</dbReference>
<dbReference type="Pfam" id="PF00485">
    <property type="entry name" value="PRK"/>
    <property type="match status" value="1"/>
</dbReference>
<protein>
    <recommendedName>
        <fullName evidence="2">uridine/cytidine kinase</fullName>
        <ecNumber evidence="2">2.7.1.48</ecNumber>
    </recommendedName>
</protein>
<evidence type="ECO:0000256" key="1">
    <source>
        <dbReference type="ARBA" id="ARBA00004690"/>
    </source>
</evidence>
<dbReference type="PRINTS" id="PR00988">
    <property type="entry name" value="URIDINKINASE"/>
</dbReference>
<evidence type="ECO:0000256" key="3">
    <source>
        <dbReference type="ARBA" id="ARBA00022679"/>
    </source>
</evidence>
<reference evidence="7" key="1">
    <citation type="submission" date="2018-05" db="EMBL/GenBank/DDBJ databases">
        <authorList>
            <person name="Lanie J.A."/>
            <person name="Ng W.-L."/>
            <person name="Kazmierczak K.M."/>
            <person name="Andrzejewski T.M."/>
            <person name="Davidsen T.M."/>
            <person name="Wayne K.J."/>
            <person name="Tettelin H."/>
            <person name="Glass J.I."/>
            <person name="Rusch D."/>
            <person name="Podicherti R."/>
            <person name="Tsui H.-C.T."/>
            <person name="Winkler M.E."/>
        </authorList>
    </citation>
    <scope>NUCLEOTIDE SEQUENCE</scope>
</reference>
<dbReference type="SUPFAM" id="SSF52540">
    <property type="entry name" value="P-loop containing nucleoside triphosphate hydrolases"/>
    <property type="match status" value="1"/>
</dbReference>
<dbReference type="AlphaFoldDB" id="A0A381ST76"/>
<evidence type="ECO:0000256" key="5">
    <source>
        <dbReference type="ARBA" id="ARBA00022777"/>
    </source>
</evidence>
<dbReference type="InterPro" id="IPR027417">
    <property type="entry name" value="P-loop_NTPase"/>
</dbReference>
<dbReference type="UniPathway" id="UPA00574">
    <property type="reaction ID" value="UER00637"/>
</dbReference>
<dbReference type="InterPro" id="IPR006083">
    <property type="entry name" value="PRK/URK"/>
</dbReference>
<dbReference type="InterPro" id="IPR000764">
    <property type="entry name" value="Uridine_kinase-like"/>
</dbReference>
<dbReference type="GO" id="GO:0004849">
    <property type="term" value="F:uridine kinase activity"/>
    <property type="evidence" value="ECO:0007669"/>
    <property type="project" value="UniProtKB-EC"/>
</dbReference>
<organism evidence="7">
    <name type="scientific">marine metagenome</name>
    <dbReference type="NCBI Taxonomy" id="408172"/>
    <lineage>
        <taxon>unclassified sequences</taxon>
        <taxon>metagenomes</taxon>
        <taxon>ecological metagenomes</taxon>
    </lineage>
</organism>
<feature type="domain" description="Phosphoribulokinase/uridine kinase" evidence="6">
    <location>
        <begin position="6"/>
        <end position="185"/>
    </location>
</feature>
<evidence type="ECO:0000313" key="7">
    <source>
        <dbReference type="EMBL" id="SVA06614.1"/>
    </source>
</evidence>
<name>A0A381ST76_9ZZZZ</name>
<dbReference type="GO" id="GO:0005524">
    <property type="term" value="F:ATP binding"/>
    <property type="evidence" value="ECO:0007669"/>
    <property type="project" value="InterPro"/>
</dbReference>
<feature type="non-terminal residue" evidence="7">
    <location>
        <position position="1"/>
    </location>
</feature>
<evidence type="ECO:0000256" key="2">
    <source>
        <dbReference type="ARBA" id="ARBA00012137"/>
    </source>
</evidence>
<gene>
    <name evidence="7" type="ORF">METZ01_LOCUS59468</name>
</gene>
<proteinExistence type="predicted"/>
<dbReference type="EMBL" id="UINC01003472">
    <property type="protein sequence ID" value="SVA06614.1"/>
    <property type="molecule type" value="Genomic_DNA"/>
</dbReference>
<keyword evidence="3" id="KW-0808">Transferase</keyword>
<keyword evidence="4" id="KW-0547">Nucleotide-binding</keyword>
<dbReference type="CDD" id="cd02023">
    <property type="entry name" value="UMPK"/>
    <property type="match status" value="1"/>
</dbReference>
<dbReference type="PANTHER" id="PTHR10285">
    <property type="entry name" value="URIDINE KINASE"/>
    <property type="match status" value="1"/>
</dbReference>
<dbReference type="GO" id="GO:0044206">
    <property type="term" value="P:UMP salvage"/>
    <property type="evidence" value="ECO:0007669"/>
    <property type="project" value="UniProtKB-UniPathway"/>
</dbReference>
<sequence>VPTVIVCGICGGAGAGKSTLAGAVVGILEQLGIGVALLPFDDYYRDHGHLGVAERALVNYDHPDSLDLGRFAADLGDLADGRPVDVPVYDFTDHRRRPESRRLSPQPVVLTEGILLLATPDVRRLLDVAVFIDVPEDIRLERRIVRDVEERGRTPESVRAQFAATVAPMHERFVAPSAAHADGLVDGTGDLAEQATDLAALLVDRLGGNATIEGVAPHS</sequence>
<evidence type="ECO:0000256" key="4">
    <source>
        <dbReference type="ARBA" id="ARBA00022741"/>
    </source>
</evidence>
<comment type="pathway">
    <text evidence="1">Pyrimidine metabolism; UMP biosynthesis via salvage pathway; UMP from uridine: step 1/1.</text>
</comment>
<dbReference type="EC" id="2.7.1.48" evidence="2"/>
<dbReference type="NCBIfam" id="NF004018">
    <property type="entry name" value="PRK05480.1"/>
    <property type="match status" value="1"/>
</dbReference>
<keyword evidence="5" id="KW-0418">Kinase</keyword>
<accession>A0A381ST76</accession>
<evidence type="ECO:0000259" key="6">
    <source>
        <dbReference type="Pfam" id="PF00485"/>
    </source>
</evidence>